<dbReference type="Proteomes" id="UP000244496">
    <property type="component" value="Chromosome"/>
</dbReference>
<accession>A0A2S0UMZ8</accession>
<evidence type="ECO:0000313" key="1">
    <source>
        <dbReference type="EMBL" id="AWB49188.1"/>
    </source>
</evidence>
<evidence type="ECO:0000313" key="2">
    <source>
        <dbReference type="Proteomes" id="UP000244496"/>
    </source>
</evidence>
<organism evidence="1 2">
    <name type="scientific">Paragemmobacter aquarius</name>
    <dbReference type="NCBI Taxonomy" id="2169400"/>
    <lineage>
        <taxon>Bacteria</taxon>
        <taxon>Pseudomonadati</taxon>
        <taxon>Pseudomonadota</taxon>
        <taxon>Alphaproteobacteria</taxon>
        <taxon>Rhodobacterales</taxon>
        <taxon>Paracoccaceae</taxon>
        <taxon>Paragemmobacter</taxon>
    </lineage>
</organism>
<dbReference type="AlphaFoldDB" id="A0A2S0UMZ8"/>
<keyword evidence="2" id="KW-1185">Reference proteome</keyword>
<dbReference type="EMBL" id="CP028918">
    <property type="protein sequence ID" value="AWB49188.1"/>
    <property type="molecule type" value="Genomic_DNA"/>
</dbReference>
<reference evidence="1 2" key="1">
    <citation type="submission" date="2018-04" db="EMBL/GenBank/DDBJ databases">
        <title>Genome sequencing of Gemmobacter.</title>
        <authorList>
            <person name="Yi H."/>
            <person name="Baek M.-G."/>
        </authorList>
    </citation>
    <scope>NUCLEOTIDE SEQUENCE [LARGE SCALE GENOMIC DNA]</scope>
    <source>
        <strain evidence="1 2">HYN0069</strain>
    </source>
</reference>
<gene>
    <name evidence="1" type="ORF">HYN69_12345</name>
</gene>
<name>A0A2S0UMZ8_9RHOB</name>
<sequence length="85" mass="9766">MFCSCQRRLDVARANVMPLDRVRVVTLHDAEEVHQLGDAVWMETTAESISRALLLDRKVSKLRRNPFFEQARLDASGCFDPFIDT</sequence>
<dbReference type="KEGG" id="geh:HYN69_12345"/>
<protein>
    <submittedName>
        <fullName evidence="1">Uncharacterized protein</fullName>
    </submittedName>
</protein>
<proteinExistence type="predicted"/>